<evidence type="ECO:0000259" key="4">
    <source>
        <dbReference type="Pfam" id="PF06594"/>
    </source>
</evidence>
<keyword evidence="2" id="KW-0964">Secreted</keyword>
<evidence type="ECO:0000313" key="6">
    <source>
        <dbReference type="Proteomes" id="UP000254575"/>
    </source>
</evidence>
<keyword evidence="6" id="KW-1185">Reference proteome</keyword>
<name>A0A380MJQ6_9GAMM</name>
<protein>
    <submittedName>
        <fullName evidence="5">Cyclolysin</fullName>
    </submittedName>
</protein>
<dbReference type="Gene3D" id="2.150.10.10">
    <property type="entry name" value="Serralysin-like metalloprotease, C-terminal"/>
    <property type="match status" value="4"/>
</dbReference>
<feature type="domain" description="Haemolysin-type calcium binding-related" evidence="4">
    <location>
        <begin position="1170"/>
        <end position="1206"/>
    </location>
</feature>
<comment type="subcellular location">
    <subcellularLocation>
        <location evidence="1">Secreted</location>
    </subcellularLocation>
</comment>
<evidence type="ECO:0000256" key="1">
    <source>
        <dbReference type="ARBA" id="ARBA00004613"/>
    </source>
</evidence>
<dbReference type="InterPro" id="IPR011049">
    <property type="entry name" value="Serralysin-like_metalloprot_C"/>
</dbReference>
<dbReference type="InterPro" id="IPR010566">
    <property type="entry name" value="Haemolys_ca-bd"/>
</dbReference>
<dbReference type="InterPro" id="IPR018511">
    <property type="entry name" value="Hemolysin-typ_Ca-bd_CS"/>
</dbReference>
<gene>
    <name evidence="5" type="primary">cya_1</name>
    <name evidence="5" type="ORF">NCTC10717_00432</name>
</gene>
<dbReference type="EMBL" id="UHIA01000003">
    <property type="protein sequence ID" value="SUO92203.1"/>
    <property type="molecule type" value="Genomic_DNA"/>
</dbReference>
<feature type="domain" description="Haemolysin-type calcium binding-related" evidence="4">
    <location>
        <begin position="1021"/>
        <end position="1061"/>
    </location>
</feature>
<evidence type="ECO:0000313" key="5">
    <source>
        <dbReference type="EMBL" id="SUO92203.1"/>
    </source>
</evidence>
<dbReference type="PROSITE" id="PS00330">
    <property type="entry name" value="HEMOLYSIN_CALCIUM"/>
    <property type="match status" value="4"/>
</dbReference>
<reference evidence="5 6" key="1">
    <citation type="submission" date="2018-06" db="EMBL/GenBank/DDBJ databases">
        <authorList>
            <consortium name="Pathogen Informatics"/>
            <person name="Doyle S."/>
        </authorList>
    </citation>
    <scope>NUCLEOTIDE SEQUENCE [LARGE SCALE GENOMIC DNA]</scope>
    <source>
        <strain evidence="5 6">NCTC10717</strain>
    </source>
</reference>
<dbReference type="Pfam" id="PF06594">
    <property type="entry name" value="HCBP_related"/>
    <property type="match status" value="2"/>
</dbReference>
<dbReference type="Proteomes" id="UP000254575">
    <property type="component" value="Unassembled WGS sequence"/>
</dbReference>
<dbReference type="PRINTS" id="PR00313">
    <property type="entry name" value="CABNDNGRPT"/>
</dbReference>
<dbReference type="GO" id="GO:0005509">
    <property type="term" value="F:calcium ion binding"/>
    <property type="evidence" value="ECO:0007669"/>
    <property type="project" value="InterPro"/>
</dbReference>
<dbReference type="SUPFAM" id="SSF51120">
    <property type="entry name" value="beta-Roll"/>
    <property type="match status" value="3"/>
</dbReference>
<dbReference type="Pfam" id="PF00353">
    <property type="entry name" value="HemolysinCabind"/>
    <property type="match status" value="5"/>
</dbReference>
<dbReference type="InterPro" id="IPR050557">
    <property type="entry name" value="RTX_toxin/Mannuronan_C5-epim"/>
</dbReference>
<sequence>MAKILSLIDIQSKSSKEIQPLIDAFTLKNNSGAILNDIKQTIFSTDPNASLAADINTKLAYAAVADAVLSIGSMVSNSKRVELASAGSHLLLSKVAVDAAIHNAFNGDTDKALSNILVAISGIASAGSTALGKFNVPVLKQVSVILNNIAIGAGLTATLIDEISEPIKDIMILGMEATAEAINALNKIRNELIDMASSGIEKTVEWHEKITGQLTDIMMKISGVEAELEALSEAAEKVNAEQELPPAIKIQDVPVWKDIVYFDVDGNIKISGYFIMKSAIFEWKNGEWVVVLTLEKYINDVNRTGKYQVYDPLSLDLDGDGIETTAIEGLNSTLFDHNNDGIHTATGWVSADDGLLVLDRNGDGVINHGGELFGDNTLLKDGSLAANGFAALAEFDENGDGKIDAQDAVFHQLKVWRDLNQDGISQEGELFTLAELGITSLNLAHLETNNRQGKGNTIARTGSYTSTDGSTHKMGDLLFDSNPMISRFTDKIALSAEQRQAPNLRGMGRLRDLQEAAALSEQLAESLKAYSEADSKEAQMALLTRLIAQWSDTDPNQINIDDIKLSNDLVMSNRSEGSIALTPTQIAALRKGMTLDVQTQADFEAARAKIAILDAFTGESSHTLYFGTAAQARHIIDTVNKAFDSLSEHVYQGLLFQTRLKPYLNELSFKFENSEFVLDYAAVEMRFKQVFAENPQKAFIDLGELLAFANIKDWHQGMALLSDFAHQGKENGQLQDWLAILGERAITALSEQNGDEMSNILRAVGLLGRDVLNGNGGDDHLIIGSATAVVDGGSGSDLYEFYQGFGMTTVHNHDTSDNRFDVIRLHGVSKDAVSYTREGDDLIIRVAGEANSITVAKMFAGDVLSRHIDAIEYEGGQITLAEIKEALLRGTDGNDVLLGYGDDDTVYAGAGDDRIRTFAGNDTIYAGAGNDDIDAGNGNDIIYLEAGNNRAYGGDDDDVIHSGSGNDHLEGGIGSDTYVFAKQFAQDVVLNFNPRQQDNDILKFTHAKLNDVRISRHESDLLIAQNDGQQVSVQNFFDQDGKGDYAVQELQFADGNTLNTEQLRQWVISPTRGDDRIYAYAEGGKLYGGNGNDTLIGNQGSDYLAGGNGNDTLMGGKGDDRLEGGMGNDTYLFNLGDGKDRIYDSFGNDVLQLGKDIAKQDLWFARIGSDLSIQILGKNDSITVENWFNFIPRQIESIQTHDGAQIHVAAVNHLVRAMAAFVLEQGNSLSMPEQMREYSKQLLAGHQFWQHQDTTAAFVI</sequence>
<proteinExistence type="predicted"/>
<dbReference type="PANTHER" id="PTHR38340">
    <property type="entry name" value="S-LAYER PROTEIN"/>
    <property type="match status" value="1"/>
</dbReference>
<dbReference type="GO" id="GO:0005576">
    <property type="term" value="C:extracellular region"/>
    <property type="evidence" value="ECO:0007669"/>
    <property type="project" value="UniProtKB-SubCell"/>
</dbReference>
<dbReference type="PANTHER" id="PTHR38340:SF1">
    <property type="entry name" value="S-LAYER PROTEIN"/>
    <property type="match status" value="1"/>
</dbReference>
<evidence type="ECO:0000256" key="3">
    <source>
        <dbReference type="ARBA" id="ARBA00022837"/>
    </source>
</evidence>
<keyword evidence="3" id="KW-0106">Calcium</keyword>
<organism evidence="5 6">
    <name type="scientific">Suttonella indologenes</name>
    <dbReference type="NCBI Taxonomy" id="13276"/>
    <lineage>
        <taxon>Bacteria</taxon>
        <taxon>Pseudomonadati</taxon>
        <taxon>Pseudomonadota</taxon>
        <taxon>Gammaproteobacteria</taxon>
        <taxon>Cardiobacteriales</taxon>
        <taxon>Cardiobacteriaceae</taxon>
        <taxon>Suttonella</taxon>
    </lineage>
</organism>
<dbReference type="OrthoDB" id="1676884at2"/>
<dbReference type="InterPro" id="IPR001343">
    <property type="entry name" value="Hemolysn_Ca-bd"/>
</dbReference>
<dbReference type="AlphaFoldDB" id="A0A380MJQ6"/>
<dbReference type="RefSeq" id="WP_147284908.1">
    <property type="nucleotide sequence ID" value="NZ_UHIA01000003.1"/>
</dbReference>
<evidence type="ECO:0000256" key="2">
    <source>
        <dbReference type="ARBA" id="ARBA00022525"/>
    </source>
</evidence>
<accession>A0A380MJQ6</accession>